<name>A0A3P1BSY7_9BACT</name>
<dbReference type="InterPro" id="IPR026950">
    <property type="entry name" value="Caps_assemb_Wzi"/>
</dbReference>
<dbReference type="OrthoDB" id="596512at2"/>
<evidence type="ECO:0008006" key="3">
    <source>
        <dbReference type="Google" id="ProtNLM"/>
    </source>
</evidence>
<dbReference type="Pfam" id="PF14052">
    <property type="entry name" value="Caps_assemb_Wzi"/>
    <property type="match status" value="1"/>
</dbReference>
<proteinExistence type="predicted"/>
<evidence type="ECO:0000313" key="1">
    <source>
        <dbReference type="EMBL" id="RRB04221.1"/>
    </source>
</evidence>
<dbReference type="EMBL" id="RQJO01000008">
    <property type="protein sequence ID" value="RRB04221.1"/>
    <property type="molecule type" value="Genomic_DNA"/>
</dbReference>
<dbReference type="Proteomes" id="UP000271925">
    <property type="component" value="Unassembled WGS sequence"/>
</dbReference>
<dbReference type="InterPro" id="IPR038636">
    <property type="entry name" value="Wzi_sf"/>
</dbReference>
<dbReference type="Gene3D" id="2.40.160.130">
    <property type="entry name" value="Capsule assembly protein Wzi"/>
    <property type="match status" value="1"/>
</dbReference>
<comment type="caution">
    <text evidence="1">The sequence shown here is derived from an EMBL/GenBank/DDBJ whole genome shotgun (WGS) entry which is preliminary data.</text>
</comment>
<evidence type="ECO:0000313" key="2">
    <source>
        <dbReference type="Proteomes" id="UP000271925"/>
    </source>
</evidence>
<reference evidence="1 2" key="1">
    <citation type="submission" date="2018-11" db="EMBL/GenBank/DDBJ databases">
        <authorList>
            <person name="Zhou Z."/>
            <person name="Wang G."/>
        </authorList>
    </citation>
    <scope>NUCLEOTIDE SEQUENCE [LARGE SCALE GENOMIC DNA]</scope>
    <source>
        <strain evidence="1 2">KCTC52004</strain>
    </source>
</reference>
<organism evidence="1 2">
    <name type="scientific">Larkinella rosea</name>
    <dbReference type="NCBI Taxonomy" id="2025312"/>
    <lineage>
        <taxon>Bacteria</taxon>
        <taxon>Pseudomonadati</taxon>
        <taxon>Bacteroidota</taxon>
        <taxon>Cytophagia</taxon>
        <taxon>Cytophagales</taxon>
        <taxon>Spirosomataceae</taxon>
        <taxon>Larkinella</taxon>
    </lineage>
</organism>
<dbReference type="AlphaFoldDB" id="A0A3P1BSY7"/>
<keyword evidence="2" id="KW-1185">Reference proteome</keyword>
<accession>A0A3P1BSY7</accession>
<sequence>MVMRIVSNQRVHTTMTRYFSFGKARPGRTKIALFLLVAVLNHSAWAQFERPTTDTLKTQGVFYQALAGGLVSSSSRTPFWFRSNQFGAIPLGAPAGIVSVGASGLWGDANQTKRPYIRAGVQLVGNVNRASRFVLPEAYAAVRLGYGELYVGRRREVNGITDTLLTSGSYAWSGNAAPITQIRLGTKGFAPVKFTKGLLAVSAFYSHGWFAKTDSMQHSYLHAKALYIRIGKPAWKVRFYGGVAHYVQWGGYSDYLSKDFTFNGQIPVSWSAYKKVVFPGSVTGNNGQFATFDTINRYGNHLGSVDAAMEISLKKANLLFYIQHPWEDQSGLDGGNFPDGIYGARWQNRSTDLNNGFRMVQLTAEFMTTMNQSGPDYPRGNDDYFHNFQYIDGWTHQRRIIGTPFITRRMDADPKWYGLRGPFNSISMISNNRLQLLHIGAAGIFSSGVQVSALLSQSWNWGRPDSVQPKAAIHQFSGLATVILPTGWLGGMEWKASVALDAGDWLTPSLGGMISILKRGRF</sequence>
<gene>
    <name evidence="1" type="ORF">EHT25_11925</name>
</gene>
<protein>
    <recommendedName>
        <fullName evidence="3">Capsule assembly Wzi family protein</fullName>
    </recommendedName>
</protein>